<dbReference type="AlphaFoldDB" id="A0A2Z4GIE3"/>
<accession>A0A2Z4GIE3</accession>
<protein>
    <submittedName>
        <fullName evidence="3">Ferrous iron transport protein A</fullName>
    </submittedName>
</protein>
<keyword evidence="4" id="KW-1185">Reference proteome</keyword>
<dbReference type="SUPFAM" id="SSF50037">
    <property type="entry name" value="C-terminal domain of transcriptional repressors"/>
    <property type="match status" value="1"/>
</dbReference>
<feature type="domain" description="Ferrous iron transporter FeoA-like" evidence="2">
    <location>
        <begin position="1"/>
        <end position="72"/>
    </location>
</feature>
<dbReference type="PANTHER" id="PTHR42954">
    <property type="entry name" value="FE(2+) TRANSPORT PROTEIN A"/>
    <property type="match status" value="1"/>
</dbReference>
<organism evidence="3 4">
    <name type="scientific">Arcticibacterium luteifluviistationis</name>
    <dbReference type="NCBI Taxonomy" id="1784714"/>
    <lineage>
        <taxon>Bacteria</taxon>
        <taxon>Pseudomonadati</taxon>
        <taxon>Bacteroidota</taxon>
        <taxon>Cytophagia</taxon>
        <taxon>Cytophagales</taxon>
        <taxon>Leadbetterellaceae</taxon>
        <taxon>Arcticibacterium</taxon>
    </lineage>
</organism>
<evidence type="ECO:0000256" key="1">
    <source>
        <dbReference type="ARBA" id="ARBA00023004"/>
    </source>
</evidence>
<dbReference type="OrthoDB" id="9811076at2"/>
<dbReference type="KEGG" id="als:DJ013_09060"/>
<dbReference type="InterPro" id="IPR052713">
    <property type="entry name" value="FeoA"/>
</dbReference>
<dbReference type="GO" id="GO:0046914">
    <property type="term" value="F:transition metal ion binding"/>
    <property type="evidence" value="ECO:0007669"/>
    <property type="project" value="InterPro"/>
</dbReference>
<evidence type="ECO:0000259" key="2">
    <source>
        <dbReference type="SMART" id="SM00899"/>
    </source>
</evidence>
<dbReference type="Gene3D" id="2.30.30.90">
    <property type="match status" value="1"/>
</dbReference>
<name>A0A2Z4GIE3_9BACT</name>
<reference evidence="3 4" key="1">
    <citation type="submission" date="2018-05" db="EMBL/GenBank/DDBJ databases">
        <title>Complete genome sequence of Arcticibacterium luteifluviistationis SM1504T, a cytophagaceae bacterium isolated from Arctic surface seawater.</title>
        <authorList>
            <person name="Li Y."/>
            <person name="Qin Q.-L."/>
        </authorList>
    </citation>
    <scope>NUCLEOTIDE SEQUENCE [LARGE SCALE GENOMIC DNA]</scope>
    <source>
        <strain evidence="3 4">SM1504</strain>
    </source>
</reference>
<dbReference type="InterPro" id="IPR007167">
    <property type="entry name" value="Fe-transptr_FeoA-like"/>
</dbReference>
<dbReference type="Pfam" id="PF04023">
    <property type="entry name" value="FeoA"/>
    <property type="match status" value="1"/>
</dbReference>
<dbReference type="PANTHER" id="PTHR42954:SF2">
    <property type="entry name" value="FE(2+) TRANSPORT PROTEIN A"/>
    <property type="match status" value="1"/>
</dbReference>
<evidence type="ECO:0000313" key="4">
    <source>
        <dbReference type="Proteomes" id="UP000249873"/>
    </source>
</evidence>
<evidence type="ECO:0000313" key="3">
    <source>
        <dbReference type="EMBL" id="AWW00855.1"/>
    </source>
</evidence>
<dbReference type="InterPro" id="IPR038157">
    <property type="entry name" value="FeoA_core_dom"/>
</dbReference>
<dbReference type="Proteomes" id="UP000249873">
    <property type="component" value="Chromosome"/>
</dbReference>
<sequence>MLSEFSPGESVLIDGFTDEELSLKLMEMGFVPGTVVKIDREAPLGCPVCVTIGGDYQVSLRKSEAATVLVKSIIV</sequence>
<gene>
    <name evidence="3" type="ORF">DJ013_09060</name>
</gene>
<dbReference type="EMBL" id="CP029480">
    <property type="protein sequence ID" value="AWW00855.1"/>
    <property type="molecule type" value="Genomic_DNA"/>
</dbReference>
<dbReference type="SMART" id="SM00899">
    <property type="entry name" value="FeoA"/>
    <property type="match status" value="1"/>
</dbReference>
<proteinExistence type="predicted"/>
<dbReference type="InterPro" id="IPR008988">
    <property type="entry name" value="Transcriptional_repressor_C"/>
</dbReference>
<keyword evidence="1" id="KW-0408">Iron</keyword>